<dbReference type="Proteomes" id="UP000008895">
    <property type="component" value="Chromosome"/>
</dbReference>
<dbReference type="KEGG" id="ccm:Ccan_00650"/>
<sequence>MLHQDWKFFVFFRIIYNLNLSLTNIFLFCCGSDFLVCESIKELKIKLLLLENTKTDFRKIK</sequence>
<evidence type="ECO:0000256" key="1">
    <source>
        <dbReference type="SAM" id="Phobius"/>
    </source>
</evidence>
<reference evidence="2 3" key="1">
    <citation type="journal article" date="2011" name="J. Bacteriol.">
        <title>Complete genome sequence of the dog commensal and human pathogen Capnocytophaga canimorsus strain 5.</title>
        <authorList>
            <person name="Manfredi P."/>
            <person name="Pagni M."/>
            <person name="Cornelis G.R."/>
        </authorList>
    </citation>
    <scope>NUCLEOTIDE SEQUENCE [LARGE SCALE GENOMIC DNA]</scope>
    <source>
        <strain evidence="3">5</strain>
    </source>
</reference>
<evidence type="ECO:0000313" key="3">
    <source>
        <dbReference type="Proteomes" id="UP000008895"/>
    </source>
</evidence>
<evidence type="ECO:0000313" key="2">
    <source>
        <dbReference type="EMBL" id="AEK22187.1"/>
    </source>
</evidence>
<keyword evidence="1" id="KW-0812">Transmembrane</keyword>
<dbReference type="EMBL" id="CP002113">
    <property type="protein sequence ID" value="AEK22187.1"/>
    <property type="molecule type" value="Genomic_DNA"/>
</dbReference>
<dbReference type="AlphaFoldDB" id="F9YPU2"/>
<proteinExistence type="predicted"/>
<keyword evidence="1" id="KW-0472">Membrane</keyword>
<keyword evidence="3" id="KW-1185">Reference proteome</keyword>
<gene>
    <name evidence="2" type="ordered locus">Ccan_00650</name>
</gene>
<accession>F9YPU2</accession>
<dbReference type="HOGENOM" id="CLU_2913895_0_0_10"/>
<feature type="transmembrane region" description="Helical" evidence="1">
    <location>
        <begin position="14"/>
        <end position="36"/>
    </location>
</feature>
<keyword evidence="1" id="KW-1133">Transmembrane helix</keyword>
<protein>
    <submittedName>
        <fullName evidence="2">Uncharacterized protein</fullName>
    </submittedName>
</protein>
<organism evidence="2 3">
    <name type="scientific">Capnocytophaga canimorsus (strain 5)</name>
    <dbReference type="NCBI Taxonomy" id="860228"/>
    <lineage>
        <taxon>Bacteria</taxon>
        <taxon>Pseudomonadati</taxon>
        <taxon>Bacteroidota</taxon>
        <taxon>Flavobacteriia</taxon>
        <taxon>Flavobacteriales</taxon>
        <taxon>Flavobacteriaceae</taxon>
        <taxon>Capnocytophaga</taxon>
    </lineage>
</organism>
<name>F9YPU2_CAPCC</name>